<dbReference type="AlphaFoldDB" id="A0A7H0GSC5"/>
<evidence type="ECO:0000256" key="1">
    <source>
        <dbReference type="ARBA" id="ARBA00004651"/>
    </source>
</evidence>
<keyword evidence="5" id="KW-0378">Hydrolase</keyword>
<dbReference type="Pfam" id="PF09721">
    <property type="entry name" value="Exosortase_EpsH"/>
    <property type="match status" value="1"/>
</dbReference>
<dbReference type="Proteomes" id="UP000516093">
    <property type="component" value="Chromosome"/>
</dbReference>
<dbReference type="NCBIfam" id="TIGR04178">
    <property type="entry name" value="exo_archaeo"/>
    <property type="match status" value="1"/>
</dbReference>
<dbReference type="NCBIfam" id="NF046081">
    <property type="entry name" value="exosort_XrtX"/>
    <property type="match status" value="1"/>
</dbReference>
<feature type="transmembrane region" description="Helical" evidence="8">
    <location>
        <begin position="88"/>
        <end position="109"/>
    </location>
</feature>
<accession>A0A7H0GSC5</accession>
<dbReference type="EMBL" id="CP060784">
    <property type="protein sequence ID" value="QNP51191.1"/>
    <property type="molecule type" value="Genomic_DNA"/>
</dbReference>
<feature type="transmembrane region" description="Helical" evidence="8">
    <location>
        <begin position="116"/>
        <end position="144"/>
    </location>
</feature>
<feature type="transmembrane region" description="Helical" evidence="8">
    <location>
        <begin position="150"/>
        <end position="171"/>
    </location>
</feature>
<evidence type="ECO:0000256" key="2">
    <source>
        <dbReference type="ARBA" id="ARBA00022475"/>
    </source>
</evidence>
<dbReference type="GO" id="GO:0005886">
    <property type="term" value="C:plasma membrane"/>
    <property type="evidence" value="ECO:0007669"/>
    <property type="project" value="UniProtKB-SubCell"/>
</dbReference>
<gene>
    <name evidence="9" type="ORF">H9L05_13955</name>
</gene>
<dbReference type="InterPro" id="IPR026392">
    <property type="entry name" value="Exo/Archaeosortase_dom"/>
</dbReference>
<evidence type="ECO:0000256" key="8">
    <source>
        <dbReference type="SAM" id="Phobius"/>
    </source>
</evidence>
<protein>
    <recommendedName>
        <fullName evidence="11">Exosortase family protein XrtF</fullName>
    </recommendedName>
</protein>
<keyword evidence="7 8" id="KW-0472">Membrane</keyword>
<dbReference type="InterPro" id="IPR019127">
    <property type="entry name" value="Exosortase"/>
</dbReference>
<evidence type="ECO:0000313" key="10">
    <source>
        <dbReference type="Proteomes" id="UP000516093"/>
    </source>
</evidence>
<evidence type="ECO:0000256" key="7">
    <source>
        <dbReference type="ARBA" id="ARBA00023136"/>
    </source>
</evidence>
<comment type="subcellular location">
    <subcellularLocation>
        <location evidence="1">Cell membrane</location>
        <topology evidence="1">Multi-pass membrane protein</topology>
    </subcellularLocation>
</comment>
<keyword evidence="3" id="KW-0645">Protease</keyword>
<evidence type="ECO:0000313" key="9">
    <source>
        <dbReference type="EMBL" id="QNP51191.1"/>
    </source>
</evidence>
<keyword evidence="6 8" id="KW-1133">Transmembrane helix</keyword>
<evidence type="ECO:0000256" key="6">
    <source>
        <dbReference type="ARBA" id="ARBA00022989"/>
    </source>
</evidence>
<dbReference type="GO" id="GO:0006508">
    <property type="term" value="P:proteolysis"/>
    <property type="evidence" value="ECO:0007669"/>
    <property type="project" value="UniProtKB-KW"/>
</dbReference>
<evidence type="ECO:0000256" key="5">
    <source>
        <dbReference type="ARBA" id="ARBA00022801"/>
    </source>
</evidence>
<feature type="transmembrane region" description="Helical" evidence="8">
    <location>
        <begin position="12"/>
        <end position="34"/>
    </location>
</feature>
<keyword evidence="2" id="KW-1003">Cell membrane</keyword>
<sequence length="189" mass="21455">MSYLYNVKGIILAMNPLLRFMLIAGSLYLVWLFGYEHYLAIDGRLDAALTQNIAMAGAAVLRLVGFDAVVSPEQANLILLSNTPAVKVGYYCDGLVLYALFTGFVLAFPGPIRYKLWFIPMGLILIYSINILRVAALCLNHIYWHQTVDFNHHFTFTFIVYGFIFLLWIWWATRLAPRVPINSAPHVHA</sequence>
<dbReference type="KEGG" id="hqi:H9L05_13955"/>
<name>A0A7H0GSC5_9BACT</name>
<proteinExistence type="predicted"/>
<keyword evidence="4 8" id="KW-0812">Transmembrane</keyword>
<reference evidence="9 10" key="1">
    <citation type="submission" date="2020-08" db="EMBL/GenBank/DDBJ databases">
        <title>Genome sequence of Hymenobacter qilianensis JCM 19763T.</title>
        <authorList>
            <person name="Hyun D.-W."/>
            <person name="Bae J.-W."/>
        </authorList>
    </citation>
    <scope>NUCLEOTIDE SEQUENCE [LARGE SCALE GENOMIC DNA]</scope>
    <source>
        <strain evidence="9 10">JCM 19763</strain>
    </source>
</reference>
<evidence type="ECO:0000256" key="3">
    <source>
        <dbReference type="ARBA" id="ARBA00022670"/>
    </source>
</evidence>
<evidence type="ECO:0000256" key="4">
    <source>
        <dbReference type="ARBA" id="ARBA00022692"/>
    </source>
</evidence>
<keyword evidence="10" id="KW-1185">Reference proteome</keyword>
<dbReference type="GO" id="GO:0008233">
    <property type="term" value="F:peptidase activity"/>
    <property type="evidence" value="ECO:0007669"/>
    <property type="project" value="UniProtKB-KW"/>
</dbReference>
<evidence type="ECO:0008006" key="11">
    <source>
        <dbReference type="Google" id="ProtNLM"/>
    </source>
</evidence>
<organism evidence="9 10">
    <name type="scientific">Hymenobacter qilianensis</name>
    <dbReference type="NCBI Taxonomy" id="1385715"/>
    <lineage>
        <taxon>Bacteria</taxon>
        <taxon>Pseudomonadati</taxon>
        <taxon>Bacteroidota</taxon>
        <taxon>Cytophagia</taxon>
        <taxon>Cytophagales</taxon>
        <taxon>Hymenobacteraceae</taxon>
        <taxon>Hymenobacter</taxon>
    </lineage>
</organism>